<reference evidence="2 3" key="1">
    <citation type="journal article" date="2019" name="Nat. Commun.">
        <title>A new type of DNA phosphorothioation-based antiviral system in archaea.</title>
        <authorList>
            <person name="Xiong L."/>
            <person name="Liu S."/>
            <person name="Chen S."/>
            <person name="Xiao Y."/>
            <person name="Zhu B."/>
            <person name="Gao Y."/>
            <person name="Zhang Y."/>
            <person name="Chen B."/>
            <person name="Luo J."/>
            <person name="Deng Z."/>
            <person name="Chen X."/>
            <person name="Wang L."/>
            <person name="Chen S."/>
        </authorList>
    </citation>
    <scope>NUCLEOTIDE SEQUENCE [LARGE SCALE GENOMIC DNA]</scope>
    <source>
        <strain evidence="2 3">CBA1105</strain>
    </source>
</reference>
<evidence type="ECO:0000313" key="3">
    <source>
        <dbReference type="Proteomes" id="UP000296706"/>
    </source>
</evidence>
<accession>A0A4D6HFU6</accession>
<feature type="transmembrane region" description="Helical" evidence="1">
    <location>
        <begin position="54"/>
        <end position="74"/>
    </location>
</feature>
<dbReference type="OrthoDB" id="201415at2157"/>
<dbReference type="EMBL" id="CP031310">
    <property type="protein sequence ID" value="QCC52660.1"/>
    <property type="molecule type" value="Genomic_DNA"/>
</dbReference>
<name>A0A4D6HFU6_9EURY</name>
<evidence type="ECO:0000313" key="2">
    <source>
        <dbReference type="EMBL" id="QCC52660.1"/>
    </source>
</evidence>
<dbReference type="STRING" id="1457250.GCA_000755225_02100"/>
<proteinExistence type="predicted"/>
<dbReference type="KEGG" id="hsn:DV733_16100"/>
<dbReference type="AlphaFoldDB" id="A0A4D6HFU6"/>
<gene>
    <name evidence="2" type="ORF">DV733_16100</name>
</gene>
<dbReference type="Pfam" id="PF25259">
    <property type="entry name" value="DUF7860"/>
    <property type="match status" value="1"/>
</dbReference>
<keyword evidence="3" id="KW-1185">Reference proteome</keyword>
<dbReference type="RefSeq" id="WP_049992985.1">
    <property type="nucleotide sequence ID" value="NZ_CP031310.1"/>
</dbReference>
<sequence>MTRTSNLDHAFLAKTGFLLGLGLFAFGVGGELLGHSVFQNLPAWEYTLFSYSEVAGLVIGFFSPWVFGVALPLLE</sequence>
<keyword evidence="1" id="KW-1133">Transmembrane helix</keyword>
<evidence type="ECO:0000256" key="1">
    <source>
        <dbReference type="SAM" id="Phobius"/>
    </source>
</evidence>
<protein>
    <submittedName>
        <fullName evidence="2">Uncharacterized protein</fullName>
    </submittedName>
</protein>
<dbReference type="GeneID" id="39849413"/>
<keyword evidence="1" id="KW-0472">Membrane</keyword>
<keyword evidence="1" id="KW-0812">Transmembrane</keyword>
<dbReference type="Proteomes" id="UP000296706">
    <property type="component" value="Chromosome"/>
</dbReference>
<dbReference type="InterPro" id="IPR057182">
    <property type="entry name" value="DUF7860"/>
</dbReference>
<feature type="transmembrane region" description="Helical" evidence="1">
    <location>
        <begin position="12"/>
        <end position="34"/>
    </location>
</feature>
<organism evidence="2 3">
    <name type="scientific">Halapricum salinum</name>
    <dbReference type="NCBI Taxonomy" id="1457250"/>
    <lineage>
        <taxon>Archaea</taxon>
        <taxon>Methanobacteriati</taxon>
        <taxon>Methanobacteriota</taxon>
        <taxon>Stenosarchaea group</taxon>
        <taxon>Halobacteria</taxon>
        <taxon>Halobacteriales</taxon>
        <taxon>Haloarculaceae</taxon>
        <taxon>Halapricum</taxon>
    </lineage>
</organism>